<dbReference type="GO" id="GO:0000287">
    <property type="term" value="F:magnesium ion binding"/>
    <property type="evidence" value="ECO:0007669"/>
    <property type="project" value="UniProtKB-UniRule"/>
</dbReference>
<keyword evidence="5 13" id="KW-0255">Endonuclease</keyword>
<dbReference type="InterPro" id="IPR012337">
    <property type="entry name" value="RNaseH-like_sf"/>
</dbReference>
<name>V4Q3F0_9CAUL</name>
<dbReference type="GO" id="GO:0009432">
    <property type="term" value="P:SOS response"/>
    <property type="evidence" value="ECO:0007669"/>
    <property type="project" value="UniProtKB-ARBA"/>
</dbReference>
<sequence>MRRLGWGLIDVEGARLSWVAHGVIEPATDADLSVRLLELFDRLSDVIAEWTPDEAAIEEVFVNVNPASTLKLGHARAAAMLAPAKAGMLVAEYAALDIKKSVVGAGRADKDQVLFMVKRLLPKADPKMKADAADALACAITHAHKRKMASLKRSVA</sequence>
<dbReference type="CDD" id="cd16962">
    <property type="entry name" value="RuvC"/>
    <property type="match status" value="1"/>
</dbReference>
<keyword evidence="10 13" id="KW-0233">DNA recombination</keyword>
<evidence type="ECO:0000256" key="1">
    <source>
        <dbReference type="ARBA" id="ARBA00009518"/>
    </source>
</evidence>
<protein>
    <recommendedName>
        <fullName evidence="13 14">Crossover junction endodeoxyribonuclease RuvC</fullName>
        <ecNumber evidence="13 14">3.1.21.10</ecNumber>
    </recommendedName>
    <alternativeName>
        <fullName evidence="13">Holliday junction nuclease RuvC</fullName>
    </alternativeName>
    <alternativeName>
        <fullName evidence="13">Holliday junction resolvase RuvC</fullName>
    </alternativeName>
</protein>
<dbReference type="GO" id="GO:0006281">
    <property type="term" value="P:DNA repair"/>
    <property type="evidence" value="ECO:0007669"/>
    <property type="project" value="UniProtKB-UniRule"/>
</dbReference>
<evidence type="ECO:0000256" key="10">
    <source>
        <dbReference type="ARBA" id="ARBA00023172"/>
    </source>
</evidence>
<evidence type="ECO:0000256" key="11">
    <source>
        <dbReference type="ARBA" id="ARBA00023204"/>
    </source>
</evidence>
<dbReference type="HAMAP" id="MF_00034">
    <property type="entry name" value="RuvC"/>
    <property type="match status" value="1"/>
</dbReference>
<dbReference type="STRING" id="1121022.GCA_000376105_01320"/>
<dbReference type="SUPFAM" id="SSF53098">
    <property type="entry name" value="Ribonuclease H-like"/>
    <property type="match status" value="1"/>
</dbReference>
<dbReference type="Proteomes" id="UP000017837">
    <property type="component" value="Unassembled WGS sequence"/>
</dbReference>
<dbReference type="PANTHER" id="PTHR30194">
    <property type="entry name" value="CROSSOVER JUNCTION ENDODEOXYRIBONUCLEASE RUVC"/>
    <property type="match status" value="1"/>
</dbReference>
<proteinExistence type="inferred from homology"/>
<organism evidence="15 16">
    <name type="scientific">Asticcacaulis benevestitus DSM 16100 = ATCC BAA-896</name>
    <dbReference type="NCBI Taxonomy" id="1121022"/>
    <lineage>
        <taxon>Bacteria</taxon>
        <taxon>Pseudomonadati</taxon>
        <taxon>Pseudomonadota</taxon>
        <taxon>Alphaproteobacteria</taxon>
        <taxon>Caulobacterales</taxon>
        <taxon>Caulobacteraceae</taxon>
        <taxon>Asticcacaulis</taxon>
    </lineage>
</organism>
<comment type="subcellular location">
    <subcellularLocation>
        <location evidence="13">Cytoplasm</location>
    </subcellularLocation>
</comment>
<dbReference type="EC" id="3.1.21.10" evidence="13 14"/>
<dbReference type="InterPro" id="IPR020563">
    <property type="entry name" value="X-over_junc_endoDNase_Mg_BS"/>
</dbReference>
<dbReference type="NCBIfam" id="TIGR00228">
    <property type="entry name" value="ruvC"/>
    <property type="match status" value="1"/>
</dbReference>
<keyword evidence="2 13" id="KW-0963">Cytoplasm</keyword>
<evidence type="ECO:0000256" key="13">
    <source>
        <dbReference type="HAMAP-Rule" id="MF_00034"/>
    </source>
</evidence>
<dbReference type="PANTHER" id="PTHR30194:SF3">
    <property type="entry name" value="CROSSOVER JUNCTION ENDODEOXYRIBONUCLEASE RUVC"/>
    <property type="match status" value="1"/>
</dbReference>
<feature type="active site" evidence="13">
    <location>
        <position position="58"/>
    </location>
</feature>
<accession>V4Q3F0</accession>
<gene>
    <name evidence="13" type="primary">ruvC</name>
    <name evidence="15" type="ORF">ABENE_08390</name>
</gene>
<keyword evidence="6 13" id="KW-0227">DNA damage</keyword>
<dbReference type="GO" id="GO:0048476">
    <property type="term" value="C:Holliday junction resolvase complex"/>
    <property type="evidence" value="ECO:0007669"/>
    <property type="project" value="UniProtKB-UniRule"/>
</dbReference>
<keyword evidence="3 13" id="KW-0540">Nuclease</keyword>
<evidence type="ECO:0000256" key="3">
    <source>
        <dbReference type="ARBA" id="ARBA00022722"/>
    </source>
</evidence>
<evidence type="ECO:0000313" key="16">
    <source>
        <dbReference type="Proteomes" id="UP000017837"/>
    </source>
</evidence>
<comment type="subunit">
    <text evidence="13">Homodimer which binds Holliday junction (HJ) DNA. The HJ becomes 2-fold symmetrical on binding to RuvC with unstacked arms; it has a different conformation from HJ DNA in complex with RuvA. In the full resolvosome a probable DNA-RuvA(4)-RuvB(12)-RuvC(2) complex forms which resolves the HJ.</text>
</comment>
<keyword evidence="4 13" id="KW-0479">Metal-binding</keyword>
<keyword evidence="11 13" id="KW-0234">DNA repair</keyword>
<comment type="caution">
    <text evidence="13">Lacks conserved residue(s) required for the propagation of feature annotation.</text>
</comment>
<keyword evidence="9 13" id="KW-0238">DNA-binding</keyword>
<evidence type="ECO:0000256" key="4">
    <source>
        <dbReference type="ARBA" id="ARBA00022723"/>
    </source>
</evidence>
<dbReference type="FunFam" id="3.30.420.10:FF:000002">
    <property type="entry name" value="Crossover junction endodeoxyribonuclease RuvC"/>
    <property type="match status" value="1"/>
</dbReference>
<keyword evidence="7 13" id="KW-0378">Hydrolase</keyword>
<feature type="binding site" evidence="13">
    <location>
        <position position="131"/>
    </location>
    <ligand>
        <name>Mg(2+)</name>
        <dbReference type="ChEBI" id="CHEBI:18420"/>
        <label>1</label>
    </ligand>
</feature>
<dbReference type="eggNOG" id="COG0817">
    <property type="taxonomic scope" value="Bacteria"/>
</dbReference>
<dbReference type="PATRIC" id="fig|1121022.4.peg.1687"/>
<comment type="catalytic activity">
    <reaction evidence="12 13">
        <text>Endonucleolytic cleavage at a junction such as a reciprocal single-stranded crossover between two homologous DNA duplexes (Holliday junction).</text>
        <dbReference type="EC" id="3.1.21.10"/>
    </reaction>
</comment>
<dbReference type="InterPro" id="IPR036397">
    <property type="entry name" value="RNaseH_sf"/>
</dbReference>
<comment type="similarity">
    <text evidence="1 13">Belongs to the RuvC family.</text>
</comment>
<dbReference type="EMBL" id="AWGB01000013">
    <property type="protein sequence ID" value="ESQ92385.1"/>
    <property type="molecule type" value="Genomic_DNA"/>
</dbReference>
<evidence type="ECO:0000256" key="6">
    <source>
        <dbReference type="ARBA" id="ARBA00022763"/>
    </source>
</evidence>
<keyword evidence="8 13" id="KW-0460">Magnesium</keyword>
<dbReference type="GO" id="GO:0008821">
    <property type="term" value="F:crossover junction DNA endonuclease activity"/>
    <property type="evidence" value="ECO:0007669"/>
    <property type="project" value="UniProtKB-UniRule"/>
</dbReference>
<reference evidence="15 16" key="1">
    <citation type="journal article" date="2014" name="Nature">
        <title>Sequential evolution of bacterial morphology by co-option of a developmental regulator.</title>
        <authorList>
            <person name="Jiang C."/>
            <person name="Brown P.J."/>
            <person name="Ducret A."/>
            <person name="Brun Y.V."/>
        </authorList>
    </citation>
    <scope>NUCLEOTIDE SEQUENCE [LARGE SCALE GENOMIC DNA]</scope>
    <source>
        <strain evidence="15 16">DSM 16100</strain>
    </source>
</reference>
<dbReference type="GO" id="GO:0005737">
    <property type="term" value="C:cytoplasm"/>
    <property type="evidence" value="ECO:0007669"/>
    <property type="project" value="UniProtKB-SubCell"/>
</dbReference>
<dbReference type="PROSITE" id="PS01321">
    <property type="entry name" value="RUVC"/>
    <property type="match status" value="1"/>
</dbReference>
<evidence type="ECO:0000256" key="12">
    <source>
        <dbReference type="ARBA" id="ARBA00029354"/>
    </source>
</evidence>
<dbReference type="GO" id="GO:0003677">
    <property type="term" value="F:DNA binding"/>
    <property type="evidence" value="ECO:0007669"/>
    <property type="project" value="UniProtKB-KW"/>
</dbReference>
<evidence type="ECO:0000256" key="9">
    <source>
        <dbReference type="ARBA" id="ARBA00023125"/>
    </source>
</evidence>
<comment type="caution">
    <text evidence="15">The sequence shown here is derived from an EMBL/GenBank/DDBJ whole genome shotgun (WGS) entry which is preliminary data.</text>
</comment>
<dbReference type="GO" id="GO:0006310">
    <property type="term" value="P:DNA recombination"/>
    <property type="evidence" value="ECO:0007669"/>
    <property type="project" value="UniProtKB-UniRule"/>
</dbReference>
<dbReference type="InterPro" id="IPR002176">
    <property type="entry name" value="X-over_junc_endoDNase_RuvC"/>
</dbReference>
<comment type="function">
    <text evidence="13">The RuvA-RuvB-RuvC complex processes Holliday junction (HJ) DNA during genetic recombination and DNA repair. Endonuclease that resolves HJ intermediates. Cleaves cruciform DNA by making single-stranded nicks across the HJ at symmetrical positions within the homologous arms, yielding a 5'-phosphate and a 3'-hydroxyl group; requires a central core of homology in the junction. The consensus cleavage sequence is 5'-(A/T)TT(C/G)-3'. Cleavage occurs on the 3'-side of the TT dinucleotide at the point of strand exchange. HJ branch migration catalyzed by RuvA-RuvB allows RuvC to scan DNA until it finds its consensus sequence, where it cleaves and resolves the cruciform DNA.</text>
</comment>
<dbReference type="PRINTS" id="PR00696">
    <property type="entry name" value="RSOLVASERUVC"/>
</dbReference>
<dbReference type="Gene3D" id="3.30.420.10">
    <property type="entry name" value="Ribonuclease H-like superfamily/Ribonuclease H"/>
    <property type="match status" value="1"/>
</dbReference>
<feature type="active site" evidence="13">
    <location>
        <position position="131"/>
    </location>
</feature>
<evidence type="ECO:0000256" key="7">
    <source>
        <dbReference type="ARBA" id="ARBA00022801"/>
    </source>
</evidence>
<comment type="cofactor">
    <cofactor evidence="13">
        <name>Mg(2+)</name>
        <dbReference type="ChEBI" id="CHEBI:18420"/>
    </cofactor>
    <text evidence="13">Binds 2 Mg(2+) ion per subunit.</text>
</comment>
<evidence type="ECO:0000256" key="2">
    <source>
        <dbReference type="ARBA" id="ARBA00022490"/>
    </source>
</evidence>
<dbReference type="AlphaFoldDB" id="V4Q3F0"/>
<evidence type="ECO:0000256" key="14">
    <source>
        <dbReference type="NCBIfam" id="TIGR00228"/>
    </source>
</evidence>
<keyword evidence="16" id="KW-1185">Reference proteome</keyword>
<feature type="binding site" evidence="13">
    <location>
        <position position="58"/>
    </location>
    <ligand>
        <name>Mg(2+)</name>
        <dbReference type="ChEBI" id="CHEBI:18420"/>
        <label>2</label>
    </ligand>
</feature>
<evidence type="ECO:0000313" key="15">
    <source>
        <dbReference type="EMBL" id="ESQ92385.1"/>
    </source>
</evidence>
<dbReference type="Pfam" id="PF02075">
    <property type="entry name" value="RuvC"/>
    <property type="match status" value="1"/>
</dbReference>
<evidence type="ECO:0000256" key="8">
    <source>
        <dbReference type="ARBA" id="ARBA00022842"/>
    </source>
</evidence>
<evidence type="ECO:0000256" key="5">
    <source>
        <dbReference type="ARBA" id="ARBA00022759"/>
    </source>
</evidence>